<dbReference type="PANTHER" id="PTHR10794:SF94">
    <property type="entry name" value="ESTERASE YHET-RELATED"/>
    <property type="match status" value="1"/>
</dbReference>
<comment type="similarity">
    <text evidence="1">Belongs to the AB hydrolase superfamily. AB hydrolase 4 family.</text>
</comment>
<protein>
    <submittedName>
        <fullName evidence="4">Alpha/beta fold hydrolase</fullName>
    </submittedName>
</protein>
<feature type="active site" description="Charge relay system" evidence="2">
    <location>
        <position position="316"/>
    </location>
</feature>
<dbReference type="PANTHER" id="PTHR10794">
    <property type="entry name" value="ABHYDROLASE DOMAIN-CONTAINING PROTEIN"/>
    <property type="match status" value="1"/>
</dbReference>
<feature type="active site" description="Charge relay system" evidence="2">
    <location>
        <position position="149"/>
    </location>
</feature>
<dbReference type="InterPro" id="IPR012020">
    <property type="entry name" value="ABHD4"/>
</dbReference>
<dbReference type="SUPFAM" id="SSF53474">
    <property type="entry name" value="alpha/beta-Hydrolases"/>
    <property type="match status" value="1"/>
</dbReference>
<dbReference type="GO" id="GO:0034338">
    <property type="term" value="F:short-chain carboxylesterase activity"/>
    <property type="evidence" value="ECO:0007669"/>
    <property type="project" value="TreeGrafter"/>
</dbReference>
<gene>
    <name evidence="4" type="ORF">IQ247_18250</name>
</gene>
<dbReference type="InterPro" id="IPR000073">
    <property type="entry name" value="AB_hydrolase_1"/>
</dbReference>
<dbReference type="AlphaFoldDB" id="A0A8J7FIX4"/>
<evidence type="ECO:0000313" key="5">
    <source>
        <dbReference type="Proteomes" id="UP000620559"/>
    </source>
</evidence>
<evidence type="ECO:0000259" key="3">
    <source>
        <dbReference type="Pfam" id="PF12697"/>
    </source>
</evidence>
<evidence type="ECO:0000313" key="4">
    <source>
        <dbReference type="EMBL" id="MBE9214586.1"/>
    </source>
</evidence>
<comment type="caution">
    <text evidence="4">The sequence shown here is derived from an EMBL/GenBank/DDBJ whole genome shotgun (WGS) entry which is preliminary data.</text>
</comment>
<accession>A0A8J7FIX4</accession>
<dbReference type="Gene3D" id="3.40.50.1820">
    <property type="entry name" value="alpha/beta hydrolase"/>
    <property type="match status" value="1"/>
</dbReference>
<proteinExistence type="inferred from homology"/>
<keyword evidence="4" id="KW-0378">Hydrolase</keyword>
<evidence type="ECO:0000256" key="2">
    <source>
        <dbReference type="PIRSR" id="PIRSR005211-1"/>
    </source>
</evidence>
<dbReference type="Proteomes" id="UP000620559">
    <property type="component" value="Unassembled WGS sequence"/>
</dbReference>
<dbReference type="InterPro" id="IPR050960">
    <property type="entry name" value="AB_hydrolase_4_sf"/>
</dbReference>
<feature type="domain" description="AB hydrolase-1" evidence="3">
    <location>
        <begin position="81"/>
        <end position="321"/>
    </location>
</feature>
<keyword evidence="5" id="KW-1185">Reference proteome</keyword>
<feature type="active site" description="Charge relay system" evidence="2">
    <location>
        <position position="285"/>
    </location>
</feature>
<name>A0A8J7FIX4_9CYAN</name>
<dbReference type="Pfam" id="PF12697">
    <property type="entry name" value="Abhydrolase_6"/>
    <property type="match status" value="1"/>
</dbReference>
<dbReference type="EMBL" id="JADEWL010000065">
    <property type="protein sequence ID" value="MBE9214586.1"/>
    <property type="molecule type" value="Genomic_DNA"/>
</dbReference>
<evidence type="ECO:0000256" key="1">
    <source>
        <dbReference type="ARBA" id="ARBA00010884"/>
    </source>
</evidence>
<dbReference type="PIRSF" id="PIRSF005211">
    <property type="entry name" value="Ab_hydro_YheT"/>
    <property type="match status" value="1"/>
</dbReference>
<dbReference type="GO" id="GO:0047372">
    <property type="term" value="F:monoacylglycerol lipase activity"/>
    <property type="evidence" value="ECO:0007669"/>
    <property type="project" value="TreeGrafter"/>
</dbReference>
<dbReference type="InterPro" id="IPR029058">
    <property type="entry name" value="AB_hydrolase_fold"/>
</dbReference>
<reference evidence="4" key="1">
    <citation type="submission" date="2020-10" db="EMBL/GenBank/DDBJ databases">
        <authorList>
            <person name="Castelo-Branco R."/>
            <person name="Eusebio N."/>
            <person name="Adriana R."/>
            <person name="Vieira A."/>
            <person name="Brugerolle De Fraissinette N."/>
            <person name="Rezende De Castro R."/>
            <person name="Schneider M.P."/>
            <person name="Vasconcelos V."/>
            <person name="Leao P.N."/>
        </authorList>
    </citation>
    <scope>NUCLEOTIDE SEQUENCE</scope>
    <source>
        <strain evidence="4">LEGE 06105</strain>
    </source>
</reference>
<sequence>MCITTYNPPWFLRNGVLMTVGAALWGKKNWQTALNLPEPSYQEQVFTGAQGVPLFGLVAIPENPRGTIIGTYGIIGDLEEEWFLNILGRKAYAQGYAVILFDWRAHGKTAELSPTLTSDGLYEGEDFVRIAAAALSMGCPPKFWFTGFSLGGQLALWAVKAAVELTQTEEIAIKERDIGGGAVICPSLDSNPSLKYLTSYPVGRFLEARIAKRLKKLAWEIHNHHPGNLDPDAIERANSIWGFDNELVIEKLGFPSVEAYYQASSALPLLPNLSKPTLIIYAADDPFFAPTIIPELQAACAENPAIDLILTQYGGHVGYLSSKQCQEEYGDRDPWWAWNRVLEWVESDGETRGCGDLWNKLTVHCQLSTILKTGANLCLMLLSRGVKKQLKMLKHCLNFCVVVILMYKN</sequence>
<organism evidence="4 5">
    <name type="scientific">Plectonema cf. radiosum LEGE 06105</name>
    <dbReference type="NCBI Taxonomy" id="945769"/>
    <lineage>
        <taxon>Bacteria</taxon>
        <taxon>Bacillati</taxon>
        <taxon>Cyanobacteriota</taxon>
        <taxon>Cyanophyceae</taxon>
        <taxon>Oscillatoriophycideae</taxon>
        <taxon>Oscillatoriales</taxon>
        <taxon>Microcoleaceae</taxon>
        <taxon>Plectonema</taxon>
    </lineage>
</organism>